<evidence type="ECO:0000256" key="2">
    <source>
        <dbReference type="ARBA" id="ARBA00023242"/>
    </source>
</evidence>
<protein>
    <submittedName>
        <fullName evidence="5">Uncharacterized protein</fullName>
    </submittedName>
</protein>
<gene>
    <name evidence="5" type="ORF">OLEA9_A016871</name>
</gene>
<evidence type="ECO:0000256" key="1">
    <source>
        <dbReference type="ARBA" id="ARBA00004123"/>
    </source>
</evidence>
<feature type="region of interest" description="Disordered" evidence="3">
    <location>
        <begin position="135"/>
        <end position="178"/>
    </location>
</feature>
<accession>A0A8S0USR8</accession>
<dbReference type="OrthoDB" id="1742728at2759"/>
<reference evidence="5 6" key="1">
    <citation type="submission" date="2019-12" db="EMBL/GenBank/DDBJ databases">
        <authorList>
            <person name="Alioto T."/>
            <person name="Alioto T."/>
            <person name="Gomez Garrido J."/>
        </authorList>
    </citation>
    <scope>NUCLEOTIDE SEQUENCE [LARGE SCALE GENOMIC DNA]</scope>
</reference>
<evidence type="ECO:0000313" key="6">
    <source>
        <dbReference type="Proteomes" id="UP000594638"/>
    </source>
</evidence>
<dbReference type="Proteomes" id="UP000594638">
    <property type="component" value="Unassembled WGS sequence"/>
</dbReference>
<dbReference type="GO" id="GO:0000460">
    <property type="term" value="P:maturation of 5.8S rRNA"/>
    <property type="evidence" value="ECO:0007669"/>
    <property type="project" value="TreeGrafter"/>
</dbReference>
<keyword evidence="6" id="KW-1185">Reference proteome</keyword>
<keyword evidence="4" id="KW-0472">Membrane</keyword>
<dbReference type="Gramene" id="OE9A016871T1">
    <property type="protein sequence ID" value="OE9A016871C1"/>
    <property type="gene ID" value="OE9A016871"/>
</dbReference>
<comment type="subcellular location">
    <subcellularLocation>
        <location evidence="1">Nucleus</location>
    </subcellularLocation>
</comment>
<evidence type="ECO:0000313" key="5">
    <source>
        <dbReference type="EMBL" id="CAA3020300.1"/>
    </source>
</evidence>
<dbReference type="PANTHER" id="PTHR23405:SF4">
    <property type="entry name" value="PROTEIN MAK16 HOMOLOG"/>
    <property type="match status" value="1"/>
</dbReference>
<dbReference type="AlphaFoldDB" id="A0A8S0USR8"/>
<sequence length="178" mass="20199">MMKTKKGITYLYRRFLKNKWKEVIAAIFKPVLVLCNAAVILDRRDDLSTAAMVIGVPILSCVARGVSSGAITMSIETELLERLKKGVYGDIYNYPVDKYNEILDKEVIKDMLLEPEIEYVEGYEELEEDGMEDFGGLAISNMDDDNDNNDDNEETVAVERKGARKGSMRKMEKEPTDK</sequence>
<feature type="compositionally biased region" description="Acidic residues" evidence="3">
    <location>
        <begin position="142"/>
        <end position="156"/>
    </location>
</feature>
<feature type="transmembrane region" description="Helical" evidence="4">
    <location>
        <begin position="20"/>
        <end position="41"/>
    </location>
</feature>
<evidence type="ECO:0000256" key="4">
    <source>
        <dbReference type="SAM" id="Phobius"/>
    </source>
</evidence>
<keyword evidence="4" id="KW-0812">Transmembrane</keyword>
<proteinExistence type="predicted"/>
<comment type="caution">
    <text evidence="5">The sequence shown here is derived from an EMBL/GenBank/DDBJ whole genome shotgun (WGS) entry which is preliminary data.</text>
</comment>
<organism evidence="5 6">
    <name type="scientific">Olea europaea subsp. europaea</name>
    <dbReference type="NCBI Taxonomy" id="158383"/>
    <lineage>
        <taxon>Eukaryota</taxon>
        <taxon>Viridiplantae</taxon>
        <taxon>Streptophyta</taxon>
        <taxon>Embryophyta</taxon>
        <taxon>Tracheophyta</taxon>
        <taxon>Spermatophyta</taxon>
        <taxon>Magnoliopsida</taxon>
        <taxon>eudicotyledons</taxon>
        <taxon>Gunneridae</taxon>
        <taxon>Pentapetalae</taxon>
        <taxon>asterids</taxon>
        <taxon>lamiids</taxon>
        <taxon>Lamiales</taxon>
        <taxon>Oleaceae</taxon>
        <taxon>Oleeae</taxon>
        <taxon>Olea</taxon>
    </lineage>
</organism>
<keyword evidence="4" id="KW-1133">Transmembrane helix</keyword>
<dbReference type="GO" id="GO:0005730">
    <property type="term" value="C:nucleolus"/>
    <property type="evidence" value="ECO:0007669"/>
    <property type="project" value="TreeGrafter"/>
</dbReference>
<dbReference type="GO" id="GO:0000470">
    <property type="term" value="P:maturation of LSU-rRNA"/>
    <property type="evidence" value="ECO:0007669"/>
    <property type="project" value="TreeGrafter"/>
</dbReference>
<dbReference type="EMBL" id="CACTIH010009037">
    <property type="protein sequence ID" value="CAA3020300.1"/>
    <property type="molecule type" value="Genomic_DNA"/>
</dbReference>
<evidence type="ECO:0000256" key="3">
    <source>
        <dbReference type="SAM" id="MobiDB-lite"/>
    </source>
</evidence>
<keyword evidence="2" id="KW-0539">Nucleus</keyword>
<dbReference type="InterPro" id="IPR006958">
    <property type="entry name" value="Mak16"/>
</dbReference>
<feature type="compositionally biased region" description="Basic and acidic residues" evidence="3">
    <location>
        <begin position="169"/>
        <end position="178"/>
    </location>
</feature>
<name>A0A8S0USR8_OLEEU</name>
<dbReference type="Pfam" id="PF04874">
    <property type="entry name" value="Mak16"/>
    <property type="match status" value="1"/>
</dbReference>
<feature type="transmembrane region" description="Helical" evidence="4">
    <location>
        <begin position="47"/>
        <end position="66"/>
    </location>
</feature>
<dbReference type="PANTHER" id="PTHR23405">
    <property type="entry name" value="MAINTENANCE OF KILLER 16 MAK16 PROTEIN-RELATED"/>
    <property type="match status" value="1"/>
</dbReference>
<dbReference type="GO" id="GO:0030687">
    <property type="term" value="C:preribosome, large subunit precursor"/>
    <property type="evidence" value="ECO:0007669"/>
    <property type="project" value="TreeGrafter"/>
</dbReference>